<reference evidence="8" key="1">
    <citation type="submission" date="2016-10" db="EMBL/GenBank/DDBJ databases">
        <authorList>
            <person name="Varghese N."/>
            <person name="Submissions S."/>
        </authorList>
    </citation>
    <scope>NUCLEOTIDE SEQUENCE [LARGE SCALE GENOMIC DNA]</scope>
    <source>
        <strain evidence="8">DSM 8344</strain>
    </source>
</reference>
<evidence type="ECO:0000256" key="2">
    <source>
        <dbReference type="ARBA" id="ARBA00022475"/>
    </source>
</evidence>
<evidence type="ECO:0000256" key="4">
    <source>
        <dbReference type="ARBA" id="ARBA00022989"/>
    </source>
</evidence>
<dbReference type="PANTHER" id="PTHR30086:SF20">
    <property type="entry name" value="ARGININE EXPORTER PROTEIN ARGO-RELATED"/>
    <property type="match status" value="1"/>
</dbReference>
<keyword evidence="4 6" id="KW-1133">Transmembrane helix</keyword>
<accession>A0A1G7X5Y9</accession>
<gene>
    <name evidence="7" type="ORF">SAMN05443529_106137</name>
</gene>
<keyword evidence="2" id="KW-1003">Cell membrane</keyword>
<evidence type="ECO:0000256" key="5">
    <source>
        <dbReference type="ARBA" id="ARBA00023136"/>
    </source>
</evidence>
<comment type="subcellular location">
    <subcellularLocation>
        <location evidence="1">Cell membrane</location>
        <topology evidence="1">Multi-pass membrane protein</topology>
    </subcellularLocation>
</comment>
<dbReference type="EMBL" id="FNCP01000006">
    <property type="protein sequence ID" value="SDG79628.1"/>
    <property type="molecule type" value="Genomic_DNA"/>
</dbReference>
<dbReference type="GO" id="GO:0005886">
    <property type="term" value="C:plasma membrane"/>
    <property type="evidence" value="ECO:0007669"/>
    <property type="project" value="UniProtKB-SubCell"/>
</dbReference>
<dbReference type="STRING" id="1121419.SAMN05443529_106137"/>
<name>A0A1G7X5Y9_9FIRM</name>
<evidence type="ECO:0000313" key="8">
    <source>
        <dbReference type="Proteomes" id="UP000198656"/>
    </source>
</evidence>
<dbReference type="OrthoDB" id="9784202at2"/>
<evidence type="ECO:0000256" key="3">
    <source>
        <dbReference type="ARBA" id="ARBA00022692"/>
    </source>
</evidence>
<feature type="transmembrane region" description="Helical" evidence="6">
    <location>
        <begin position="15"/>
        <end position="36"/>
    </location>
</feature>
<sequence length="136" mass="14954">MTFYRKLRSIERDDLLNFSASELISFMGLVTILVMIPGPNTILVAQSVSLYGKKAGLYNVVGFISGLYVHAILFSIGLSILIIKSSEIFQTVKLLGAGYLATLGAISLYSAYKNDLKDIDDVPGRSDTTHQYVQKQ</sequence>
<proteinExistence type="predicted"/>
<dbReference type="PANTHER" id="PTHR30086">
    <property type="entry name" value="ARGININE EXPORTER PROTEIN ARGO"/>
    <property type="match status" value="1"/>
</dbReference>
<dbReference type="InterPro" id="IPR001123">
    <property type="entry name" value="LeuE-type"/>
</dbReference>
<feature type="transmembrane region" description="Helical" evidence="6">
    <location>
        <begin position="94"/>
        <end position="112"/>
    </location>
</feature>
<keyword evidence="5 6" id="KW-0472">Membrane</keyword>
<protein>
    <submittedName>
        <fullName evidence="7">LysE type translocator</fullName>
    </submittedName>
</protein>
<evidence type="ECO:0000256" key="6">
    <source>
        <dbReference type="SAM" id="Phobius"/>
    </source>
</evidence>
<keyword evidence="8" id="KW-1185">Reference proteome</keyword>
<organism evidence="7 8">
    <name type="scientific">Desulfosporosinus hippei DSM 8344</name>
    <dbReference type="NCBI Taxonomy" id="1121419"/>
    <lineage>
        <taxon>Bacteria</taxon>
        <taxon>Bacillati</taxon>
        <taxon>Bacillota</taxon>
        <taxon>Clostridia</taxon>
        <taxon>Eubacteriales</taxon>
        <taxon>Desulfitobacteriaceae</taxon>
        <taxon>Desulfosporosinus</taxon>
    </lineage>
</organism>
<evidence type="ECO:0000256" key="1">
    <source>
        <dbReference type="ARBA" id="ARBA00004651"/>
    </source>
</evidence>
<dbReference type="Pfam" id="PF01810">
    <property type="entry name" value="LysE"/>
    <property type="match status" value="1"/>
</dbReference>
<dbReference type="GO" id="GO:0015171">
    <property type="term" value="F:amino acid transmembrane transporter activity"/>
    <property type="evidence" value="ECO:0007669"/>
    <property type="project" value="TreeGrafter"/>
</dbReference>
<feature type="transmembrane region" description="Helical" evidence="6">
    <location>
        <begin position="56"/>
        <end position="82"/>
    </location>
</feature>
<dbReference type="Proteomes" id="UP000198656">
    <property type="component" value="Unassembled WGS sequence"/>
</dbReference>
<keyword evidence="3 6" id="KW-0812">Transmembrane</keyword>
<dbReference type="AlphaFoldDB" id="A0A1G7X5Y9"/>
<evidence type="ECO:0000313" key="7">
    <source>
        <dbReference type="EMBL" id="SDG79628.1"/>
    </source>
</evidence>